<evidence type="ECO:0000256" key="7">
    <source>
        <dbReference type="ARBA" id="ARBA00022692"/>
    </source>
</evidence>
<keyword evidence="4 16" id="KW-0132">Cell division</keyword>
<evidence type="ECO:0000256" key="6">
    <source>
        <dbReference type="ARBA" id="ARBA00022670"/>
    </source>
</evidence>
<keyword evidence="10 16" id="KW-0573">Peptidoglycan synthesis</keyword>
<keyword evidence="11 16" id="KW-1133">Transmembrane helix</keyword>
<evidence type="ECO:0000313" key="21">
    <source>
        <dbReference type="Proteomes" id="UP001204445"/>
    </source>
</evidence>
<dbReference type="Pfam" id="PF00905">
    <property type="entry name" value="Transpeptidase"/>
    <property type="match status" value="1"/>
</dbReference>
<feature type="transmembrane region" description="Helical" evidence="16">
    <location>
        <begin position="12"/>
        <end position="34"/>
    </location>
</feature>
<evidence type="ECO:0000256" key="17">
    <source>
        <dbReference type="SAM" id="MobiDB-lite"/>
    </source>
</evidence>
<dbReference type="SUPFAM" id="SSF56601">
    <property type="entry name" value="beta-lactamase/transpeptidase-like"/>
    <property type="match status" value="1"/>
</dbReference>
<dbReference type="GO" id="GO:0008658">
    <property type="term" value="F:penicillin binding"/>
    <property type="evidence" value="ECO:0007669"/>
    <property type="project" value="InterPro"/>
</dbReference>
<dbReference type="GO" id="GO:0008360">
    <property type="term" value="P:regulation of cell shape"/>
    <property type="evidence" value="ECO:0007669"/>
    <property type="project" value="UniProtKB-KW"/>
</dbReference>
<evidence type="ECO:0000256" key="13">
    <source>
        <dbReference type="ARBA" id="ARBA00023210"/>
    </source>
</evidence>
<sequence length="587" mass="63923">MSRQPALHRDFALRRWLVLMVFGVGVLVLIGRAVDLQIKHKDFLKNHGDARALRVVETPAHRGMINDRHGEPLAISTAVESLWTVPRQLLDAPQRDQLATLLGYTPAGLKQMLVERLDREFVYLRRHADPELVAQVKQLNVAGVFTQREYRRYYPGGEVTAHLTGFTNIDDIGQEGLELAYNDWLQGKPGAKRVLRDRYGRTVENVESIREAKAGQALTLSIDRRLQYMAYLELKSAVKHHNARAGSIVMLDVTTGEVLAMVSQPSFNPNNRAGLETAALRNRALTDVYEPGSTLKPFTIAAALESGLYTADQELDTNPGYYRVGGHTIRDHHNYGVLDLSGVIKKSSNVGASKIAQTLQSERLWNLFNELGFGSVTGSGFPGEASGRLALPAGWSEVELVTAAFGYGLSVTSLQLAQAYAMLGAGGVLRPVSLLRQDDEVAGERVLPEKVARQVVHMLEGVVSTEGTGSRADIKGYRVAGKTGTVRKAVAGGYASDRYLSLFAGLAPASRPRLAMVVMIDEPRGDDYYGGLVAAPVFSKVMADALRLLNLPPDDLPALSPQSIAHKGDDRDPAADNALSKIAESTQ</sequence>
<dbReference type="GO" id="GO:0043093">
    <property type="term" value="P:FtsZ-dependent cytokinesis"/>
    <property type="evidence" value="ECO:0007669"/>
    <property type="project" value="UniProtKB-UniRule"/>
</dbReference>
<protein>
    <recommendedName>
        <fullName evidence="16">Peptidoglycan D,D-transpeptidase FtsI</fullName>
        <ecNumber evidence="16">3.4.16.4</ecNumber>
    </recommendedName>
    <alternativeName>
        <fullName evidence="16">Penicillin-binding protein 3</fullName>
        <shortName evidence="16">PBP-3</shortName>
    </alternativeName>
</protein>
<dbReference type="InterPro" id="IPR036138">
    <property type="entry name" value="PBP_dimer_sf"/>
</dbReference>
<evidence type="ECO:0000256" key="11">
    <source>
        <dbReference type="ARBA" id="ARBA00022989"/>
    </source>
</evidence>
<feature type="active site" description="Acyl-ester intermediate" evidence="16">
    <location>
        <position position="293"/>
    </location>
</feature>
<keyword evidence="9 16" id="KW-0133">Cell shape</keyword>
<dbReference type="GO" id="GO:0071555">
    <property type="term" value="P:cell wall organization"/>
    <property type="evidence" value="ECO:0007669"/>
    <property type="project" value="UniProtKB-KW"/>
</dbReference>
<evidence type="ECO:0000313" key="20">
    <source>
        <dbReference type="EMBL" id="MCS3902247.1"/>
    </source>
</evidence>
<keyword evidence="5 16" id="KW-0121">Carboxypeptidase</keyword>
<comment type="caution">
    <text evidence="20">The sequence shown here is derived from an EMBL/GenBank/DDBJ whole genome shotgun (WGS) entry which is preliminary data.</text>
</comment>
<evidence type="ECO:0000256" key="3">
    <source>
        <dbReference type="ARBA" id="ARBA00022519"/>
    </source>
</evidence>
<keyword evidence="7 16" id="KW-0812">Transmembrane</keyword>
<comment type="function">
    <text evidence="16">Catalyzes cross-linking of the peptidoglycan cell wall at the division septum.</text>
</comment>
<evidence type="ECO:0000259" key="18">
    <source>
        <dbReference type="Pfam" id="PF00905"/>
    </source>
</evidence>
<keyword evidence="15 16" id="KW-0961">Cell wall biogenesis/degradation</keyword>
<evidence type="ECO:0000256" key="15">
    <source>
        <dbReference type="ARBA" id="ARBA00023316"/>
    </source>
</evidence>
<dbReference type="PANTHER" id="PTHR30627:SF1">
    <property type="entry name" value="PEPTIDOGLYCAN D,D-TRANSPEPTIDASE FTSI"/>
    <property type="match status" value="1"/>
</dbReference>
<dbReference type="HAMAP" id="MF_02080">
    <property type="entry name" value="FtsI_transpept"/>
    <property type="match status" value="1"/>
</dbReference>
<evidence type="ECO:0000256" key="9">
    <source>
        <dbReference type="ARBA" id="ARBA00022960"/>
    </source>
</evidence>
<evidence type="ECO:0000256" key="16">
    <source>
        <dbReference type="HAMAP-Rule" id="MF_02080"/>
    </source>
</evidence>
<dbReference type="SUPFAM" id="SSF56519">
    <property type="entry name" value="Penicillin binding protein dimerisation domain"/>
    <property type="match status" value="1"/>
</dbReference>
<dbReference type="Gene3D" id="3.90.1310.10">
    <property type="entry name" value="Penicillin-binding protein 2a (Domain 2)"/>
    <property type="match status" value="1"/>
</dbReference>
<dbReference type="Gene3D" id="1.10.150.770">
    <property type="match status" value="1"/>
</dbReference>
<dbReference type="EMBL" id="JANUCT010000001">
    <property type="protein sequence ID" value="MCS3902247.1"/>
    <property type="molecule type" value="Genomic_DNA"/>
</dbReference>
<dbReference type="GO" id="GO:0008955">
    <property type="term" value="F:peptidoglycan glycosyltransferase activity"/>
    <property type="evidence" value="ECO:0007669"/>
    <property type="project" value="InterPro"/>
</dbReference>
<dbReference type="Pfam" id="PF03717">
    <property type="entry name" value="PBP_dimer"/>
    <property type="match status" value="1"/>
</dbReference>
<dbReference type="InterPro" id="IPR012338">
    <property type="entry name" value="Beta-lactam/transpept-like"/>
</dbReference>
<dbReference type="InterPro" id="IPR037532">
    <property type="entry name" value="FtsI_transpept"/>
</dbReference>
<evidence type="ECO:0000256" key="12">
    <source>
        <dbReference type="ARBA" id="ARBA00023136"/>
    </source>
</evidence>
<proteinExistence type="inferred from homology"/>
<dbReference type="RefSeq" id="WP_259053703.1">
    <property type="nucleotide sequence ID" value="NZ_JANUCT010000001.1"/>
</dbReference>
<dbReference type="Gene3D" id="3.30.450.330">
    <property type="match status" value="1"/>
</dbReference>
<keyword evidence="2 16" id="KW-1003">Cell membrane</keyword>
<evidence type="ECO:0000256" key="1">
    <source>
        <dbReference type="ARBA" id="ARBA00004370"/>
    </source>
</evidence>
<dbReference type="Gene3D" id="3.40.710.10">
    <property type="entry name" value="DD-peptidase/beta-lactamase superfamily"/>
    <property type="match status" value="1"/>
</dbReference>
<organism evidence="20 21">
    <name type="scientific">Methylohalomonas lacus</name>
    <dbReference type="NCBI Taxonomy" id="398773"/>
    <lineage>
        <taxon>Bacteria</taxon>
        <taxon>Pseudomonadati</taxon>
        <taxon>Pseudomonadota</taxon>
        <taxon>Gammaproteobacteria</taxon>
        <taxon>Methylohalomonadales</taxon>
        <taxon>Methylohalomonadaceae</taxon>
        <taxon>Methylohalomonas</taxon>
    </lineage>
</organism>
<comment type="similarity">
    <text evidence="16">Belongs to the transpeptidase family. FtsI subfamily.</text>
</comment>
<comment type="pathway">
    <text evidence="16">Cell wall biogenesis; peptidoglycan biosynthesis.</text>
</comment>
<dbReference type="Proteomes" id="UP001204445">
    <property type="component" value="Unassembled WGS sequence"/>
</dbReference>
<dbReference type="PANTHER" id="PTHR30627">
    <property type="entry name" value="PEPTIDOGLYCAN D,D-TRANSPEPTIDASE"/>
    <property type="match status" value="1"/>
</dbReference>
<dbReference type="GO" id="GO:0009002">
    <property type="term" value="F:serine-type D-Ala-D-Ala carboxypeptidase activity"/>
    <property type="evidence" value="ECO:0007669"/>
    <property type="project" value="UniProtKB-UniRule"/>
</dbReference>
<name>A0AAE3L4V4_9GAMM</name>
<dbReference type="InterPro" id="IPR001460">
    <property type="entry name" value="PCN-bd_Tpept"/>
</dbReference>
<comment type="catalytic activity">
    <reaction evidence="16">
        <text>Preferential cleavage: (Ac)2-L-Lys-D-Ala-|-D-Ala. Also transpeptidation of peptidyl-alanyl moieties that are N-acyl substituents of D-alanine.</text>
        <dbReference type="EC" id="3.4.16.4"/>
    </reaction>
</comment>
<comment type="subcellular location">
    <subcellularLocation>
        <location evidence="16">Cell inner membrane</location>
        <topology evidence="16">Single-pass membrane protein</topology>
    </subcellularLocation>
    <subcellularLocation>
        <location evidence="1">Membrane</location>
    </subcellularLocation>
</comment>
<evidence type="ECO:0000256" key="2">
    <source>
        <dbReference type="ARBA" id="ARBA00022475"/>
    </source>
</evidence>
<evidence type="ECO:0000259" key="19">
    <source>
        <dbReference type="Pfam" id="PF03717"/>
    </source>
</evidence>
<accession>A0AAE3L4V4</accession>
<dbReference type="AlphaFoldDB" id="A0AAE3L4V4"/>
<dbReference type="InterPro" id="IPR005311">
    <property type="entry name" value="PBP_dimer"/>
</dbReference>
<dbReference type="GO" id="GO:0009252">
    <property type="term" value="P:peptidoglycan biosynthetic process"/>
    <property type="evidence" value="ECO:0007669"/>
    <property type="project" value="UniProtKB-UniRule"/>
</dbReference>
<keyword evidence="3 16" id="KW-0997">Cell inner membrane</keyword>
<evidence type="ECO:0000256" key="5">
    <source>
        <dbReference type="ARBA" id="ARBA00022645"/>
    </source>
</evidence>
<evidence type="ECO:0000256" key="10">
    <source>
        <dbReference type="ARBA" id="ARBA00022984"/>
    </source>
</evidence>
<keyword evidence="21" id="KW-1185">Reference proteome</keyword>
<evidence type="ECO:0000256" key="4">
    <source>
        <dbReference type="ARBA" id="ARBA00022618"/>
    </source>
</evidence>
<reference evidence="20" key="1">
    <citation type="submission" date="2022-08" db="EMBL/GenBank/DDBJ databases">
        <title>Genomic Encyclopedia of Type Strains, Phase III (KMG-III): the genomes of soil and plant-associated and newly described type strains.</title>
        <authorList>
            <person name="Whitman W."/>
        </authorList>
    </citation>
    <scope>NUCLEOTIDE SEQUENCE</scope>
    <source>
        <strain evidence="20">HMT 1</strain>
    </source>
</reference>
<dbReference type="GO" id="GO:0006508">
    <property type="term" value="P:proteolysis"/>
    <property type="evidence" value="ECO:0007669"/>
    <property type="project" value="UniProtKB-KW"/>
</dbReference>
<keyword evidence="8 16" id="KW-0378">Hydrolase</keyword>
<dbReference type="InterPro" id="IPR050515">
    <property type="entry name" value="Beta-lactam/transpept"/>
</dbReference>
<keyword evidence="14 16" id="KW-0131">Cell cycle</keyword>
<evidence type="ECO:0000256" key="8">
    <source>
        <dbReference type="ARBA" id="ARBA00022801"/>
    </source>
</evidence>
<dbReference type="GO" id="GO:0000917">
    <property type="term" value="P:division septum assembly"/>
    <property type="evidence" value="ECO:0007669"/>
    <property type="project" value="UniProtKB-KW"/>
</dbReference>
<feature type="domain" description="Penicillin-binding protein dimerisation" evidence="19">
    <location>
        <begin position="58"/>
        <end position="206"/>
    </location>
</feature>
<keyword evidence="6 16" id="KW-0645">Protease</keyword>
<feature type="domain" description="Penicillin-binding protein transpeptidase" evidence="18">
    <location>
        <begin position="246"/>
        <end position="542"/>
    </location>
</feature>
<dbReference type="GO" id="GO:0005886">
    <property type="term" value="C:plasma membrane"/>
    <property type="evidence" value="ECO:0007669"/>
    <property type="project" value="UniProtKB-SubCell"/>
</dbReference>
<evidence type="ECO:0000256" key="14">
    <source>
        <dbReference type="ARBA" id="ARBA00023306"/>
    </source>
</evidence>
<dbReference type="EC" id="3.4.16.4" evidence="16"/>
<keyword evidence="13 16" id="KW-0717">Septation</keyword>
<keyword evidence="12 16" id="KW-0472">Membrane</keyword>
<feature type="region of interest" description="Disordered" evidence="17">
    <location>
        <begin position="559"/>
        <end position="587"/>
    </location>
</feature>
<gene>
    <name evidence="16" type="primary">ftsI</name>
    <name evidence="20" type="ORF">J2T55_000239</name>
</gene>